<keyword evidence="2 3" id="KW-0378">Hydrolase</keyword>
<dbReference type="CDD" id="cd00586">
    <property type="entry name" value="4HBT"/>
    <property type="match status" value="1"/>
</dbReference>
<reference evidence="4" key="1">
    <citation type="submission" date="2016-10" db="EMBL/GenBank/DDBJ databases">
        <authorList>
            <person name="Varghese N."/>
            <person name="Submissions S."/>
        </authorList>
    </citation>
    <scope>NUCLEOTIDE SEQUENCE [LARGE SCALE GENOMIC DNA]</scope>
    <source>
        <strain evidence="4">CGMCC 1.10121</strain>
    </source>
</reference>
<organism evidence="3 4">
    <name type="scientific">Halogranum amylolyticum</name>
    <dbReference type="NCBI Taxonomy" id="660520"/>
    <lineage>
        <taxon>Archaea</taxon>
        <taxon>Methanobacteriati</taxon>
        <taxon>Methanobacteriota</taxon>
        <taxon>Stenosarchaea group</taxon>
        <taxon>Halobacteria</taxon>
        <taxon>Halobacteriales</taxon>
        <taxon>Haloferacaceae</taxon>
    </lineage>
</organism>
<keyword evidence="4" id="KW-1185">Reference proteome</keyword>
<dbReference type="AlphaFoldDB" id="A0A1H8TDC3"/>
<evidence type="ECO:0000256" key="2">
    <source>
        <dbReference type="ARBA" id="ARBA00022801"/>
    </source>
</evidence>
<dbReference type="PANTHER" id="PTHR31793">
    <property type="entry name" value="4-HYDROXYBENZOYL-COA THIOESTERASE FAMILY MEMBER"/>
    <property type="match status" value="1"/>
</dbReference>
<dbReference type="PANTHER" id="PTHR31793:SF27">
    <property type="entry name" value="NOVEL THIOESTERASE SUPERFAMILY DOMAIN AND SAPOSIN A-TYPE DOMAIN CONTAINING PROTEIN (0610012H03RIK)"/>
    <property type="match status" value="1"/>
</dbReference>
<dbReference type="GO" id="GO:0047617">
    <property type="term" value="F:fatty acyl-CoA hydrolase activity"/>
    <property type="evidence" value="ECO:0007669"/>
    <property type="project" value="TreeGrafter"/>
</dbReference>
<comment type="similarity">
    <text evidence="1">Belongs to the 4-hydroxybenzoyl-CoA thioesterase family.</text>
</comment>
<dbReference type="EMBL" id="FODV01000006">
    <property type="protein sequence ID" value="SEO88493.1"/>
    <property type="molecule type" value="Genomic_DNA"/>
</dbReference>
<proteinExistence type="inferred from homology"/>
<evidence type="ECO:0000313" key="4">
    <source>
        <dbReference type="Proteomes" id="UP000199126"/>
    </source>
</evidence>
<dbReference type="SUPFAM" id="SSF54637">
    <property type="entry name" value="Thioesterase/thiol ester dehydrase-isomerase"/>
    <property type="match status" value="1"/>
</dbReference>
<evidence type="ECO:0000313" key="3">
    <source>
        <dbReference type="EMBL" id="SEO88493.1"/>
    </source>
</evidence>
<dbReference type="Gene3D" id="3.10.129.10">
    <property type="entry name" value="Hotdog Thioesterase"/>
    <property type="match status" value="1"/>
</dbReference>
<evidence type="ECO:0000256" key="1">
    <source>
        <dbReference type="ARBA" id="ARBA00005953"/>
    </source>
</evidence>
<dbReference type="OrthoDB" id="56956at2157"/>
<name>A0A1H8TDC3_9EURY</name>
<dbReference type="Proteomes" id="UP000199126">
    <property type="component" value="Unassembled WGS sequence"/>
</dbReference>
<dbReference type="Pfam" id="PF13279">
    <property type="entry name" value="4HBT_2"/>
    <property type="match status" value="1"/>
</dbReference>
<dbReference type="InterPro" id="IPR029069">
    <property type="entry name" value="HotDog_dom_sf"/>
</dbReference>
<protein>
    <submittedName>
        <fullName evidence="3">Acyl-CoA thioester hydrolase</fullName>
    </submittedName>
</protein>
<gene>
    <name evidence="3" type="ORF">SAMN04487948_106170</name>
</gene>
<dbReference type="RefSeq" id="WP_089825028.1">
    <property type="nucleotide sequence ID" value="NZ_FODV01000006.1"/>
</dbReference>
<dbReference type="InterPro" id="IPR050563">
    <property type="entry name" value="4-hydroxybenzoyl-CoA_TE"/>
</dbReference>
<accession>A0A1H8TDC3</accession>
<sequence length="134" mass="15078">MSEFRHETTLSVRYRDLDPWGHVNNAVYVTYLEHARVDYLDAVLDVELADIDMVVANLEIDYERSVTLGDEVTVAVRVPDLGTSSYPMEYEVRVGDEVAATARTTQVIVDAETGKPTPIDDERREKIAAFEGLD</sequence>